<feature type="region of interest" description="Disordered" evidence="1">
    <location>
        <begin position="1"/>
        <end position="44"/>
    </location>
</feature>
<accession>A0A0A9CTL4</accession>
<dbReference type="AlphaFoldDB" id="A0A0A9CTL4"/>
<organism evidence="2">
    <name type="scientific">Arundo donax</name>
    <name type="common">Giant reed</name>
    <name type="synonym">Donax arundinaceus</name>
    <dbReference type="NCBI Taxonomy" id="35708"/>
    <lineage>
        <taxon>Eukaryota</taxon>
        <taxon>Viridiplantae</taxon>
        <taxon>Streptophyta</taxon>
        <taxon>Embryophyta</taxon>
        <taxon>Tracheophyta</taxon>
        <taxon>Spermatophyta</taxon>
        <taxon>Magnoliopsida</taxon>
        <taxon>Liliopsida</taxon>
        <taxon>Poales</taxon>
        <taxon>Poaceae</taxon>
        <taxon>PACMAD clade</taxon>
        <taxon>Arundinoideae</taxon>
        <taxon>Arundineae</taxon>
        <taxon>Arundo</taxon>
    </lineage>
</organism>
<evidence type="ECO:0000313" key="2">
    <source>
        <dbReference type="EMBL" id="JAD77778.1"/>
    </source>
</evidence>
<reference evidence="2" key="2">
    <citation type="journal article" date="2015" name="Data Brief">
        <title>Shoot transcriptome of the giant reed, Arundo donax.</title>
        <authorList>
            <person name="Barrero R.A."/>
            <person name="Guerrero F.D."/>
            <person name="Moolhuijzen P."/>
            <person name="Goolsby J.A."/>
            <person name="Tidwell J."/>
            <person name="Bellgard S.E."/>
            <person name="Bellgard M.I."/>
        </authorList>
    </citation>
    <scope>NUCLEOTIDE SEQUENCE</scope>
    <source>
        <tissue evidence="2">Shoot tissue taken approximately 20 cm above the soil surface</tissue>
    </source>
</reference>
<protein>
    <submittedName>
        <fullName evidence="2">Uncharacterized protein</fullName>
    </submittedName>
</protein>
<dbReference type="EMBL" id="GBRH01220117">
    <property type="protein sequence ID" value="JAD77778.1"/>
    <property type="molecule type" value="Transcribed_RNA"/>
</dbReference>
<name>A0A0A9CTL4_ARUDO</name>
<evidence type="ECO:0000256" key="1">
    <source>
        <dbReference type="SAM" id="MobiDB-lite"/>
    </source>
</evidence>
<sequence>MPASSPGSSPAHLREWPASPSAASRAERWSLRQAPAVKRSRRARPALPPRYRCAPPVCGVNAAERRKGAQCRSVAAPAPPSHSRRPLPLIARTVSAPQETCCGQPDGGVVDKELRRRWRSRRSTCRAWAPPLAS</sequence>
<proteinExistence type="predicted"/>
<reference evidence="2" key="1">
    <citation type="submission" date="2014-09" db="EMBL/GenBank/DDBJ databases">
        <authorList>
            <person name="Magalhaes I.L.F."/>
            <person name="Oliveira U."/>
            <person name="Santos F.R."/>
            <person name="Vidigal T.H.D.A."/>
            <person name="Brescovit A.D."/>
            <person name="Santos A.J."/>
        </authorList>
    </citation>
    <scope>NUCLEOTIDE SEQUENCE</scope>
    <source>
        <tissue evidence="2">Shoot tissue taken approximately 20 cm above the soil surface</tissue>
    </source>
</reference>